<comment type="caution">
    <text evidence="10">The sequence shown here is derived from an EMBL/GenBank/DDBJ whole genome shotgun (WGS) entry which is preliminary data.</text>
</comment>
<evidence type="ECO:0000256" key="4">
    <source>
        <dbReference type="ARBA" id="ARBA00022603"/>
    </source>
</evidence>
<sequence>MVESYSVQRKKLVEKMKKEKTIRTPEVENAFLAIPREHFFPSVDRLFAYQDDAFPIGYGQTISQPSTIAEMLELLEVKPGMRVLEIGSGSGYVLGLLSCLTREKNTVYGIERITALTQKSRLALEKTHLDDVAIQVGNGRDGRKEKAPFDRIIISAASEKVPHALVEQLAENGKLVAPLGETQMRERVVFTKKNGALVPAEKKGTYSFVPLQA</sequence>
<gene>
    <name evidence="10" type="ORF">J4215_04245</name>
</gene>
<dbReference type="AlphaFoldDB" id="A0A8T4L5F9"/>
<dbReference type="EC" id="2.1.1.77" evidence="9"/>
<evidence type="ECO:0000256" key="3">
    <source>
        <dbReference type="ARBA" id="ARBA00022490"/>
    </source>
</evidence>
<dbReference type="SUPFAM" id="SSF53335">
    <property type="entry name" value="S-adenosyl-L-methionine-dependent methyltransferases"/>
    <property type="match status" value="1"/>
</dbReference>
<evidence type="ECO:0000256" key="6">
    <source>
        <dbReference type="ARBA" id="ARBA00022691"/>
    </source>
</evidence>
<dbReference type="InterPro" id="IPR000682">
    <property type="entry name" value="PCMT"/>
</dbReference>
<dbReference type="CDD" id="cd02440">
    <property type="entry name" value="AdoMet_MTases"/>
    <property type="match status" value="1"/>
</dbReference>
<reference evidence="10" key="2">
    <citation type="submission" date="2021-05" db="EMBL/GenBank/DDBJ databases">
        <title>Protein family content uncovers lineage relationships and bacterial pathway maintenance mechanisms in DPANN archaea.</title>
        <authorList>
            <person name="Castelle C.J."/>
            <person name="Meheust R."/>
            <person name="Jaffe A.L."/>
            <person name="Seitz K."/>
            <person name="Gong X."/>
            <person name="Baker B.J."/>
            <person name="Banfield J.F."/>
        </authorList>
    </citation>
    <scope>NUCLEOTIDE SEQUENCE</scope>
    <source>
        <strain evidence="10">RIFCSPLOWO2_01_FULL_AR10_48_17</strain>
    </source>
</reference>
<dbReference type="GO" id="GO:0004719">
    <property type="term" value="F:protein-L-isoaspartate (D-aspartate) O-methyltransferase activity"/>
    <property type="evidence" value="ECO:0007669"/>
    <property type="project" value="UniProtKB-UniRule"/>
</dbReference>
<dbReference type="EMBL" id="JAGVWC010000010">
    <property type="protein sequence ID" value="MBS3061764.1"/>
    <property type="molecule type" value="Genomic_DNA"/>
</dbReference>
<keyword evidence="5 10" id="KW-0808">Transferase</keyword>
<dbReference type="GO" id="GO:0032259">
    <property type="term" value="P:methylation"/>
    <property type="evidence" value="ECO:0007669"/>
    <property type="project" value="UniProtKB-KW"/>
</dbReference>
<comment type="catalytic activity">
    <reaction evidence="8">
        <text>[protein]-L-isoaspartate + S-adenosyl-L-methionine = [protein]-L-isoaspartate alpha-methyl ester + S-adenosyl-L-homocysteine</text>
        <dbReference type="Rhea" id="RHEA:12705"/>
        <dbReference type="Rhea" id="RHEA-COMP:12143"/>
        <dbReference type="Rhea" id="RHEA-COMP:12144"/>
        <dbReference type="ChEBI" id="CHEBI:57856"/>
        <dbReference type="ChEBI" id="CHEBI:59789"/>
        <dbReference type="ChEBI" id="CHEBI:90596"/>
        <dbReference type="ChEBI" id="CHEBI:90598"/>
        <dbReference type="EC" id="2.1.1.77"/>
    </reaction>
</comment>
<evidence type="ECO:0000256" key="2">
    <source>
        <dbReference type="ARBA" id="ARBA00005369"/>
    </source>
</evidence>
<protein>
    <recommendedName>
        <fullName evidence="9">Protein-L-isoaspartate O-methyltransferase</fullName>
        <ecNumber evidence="9">2.1.1.77</ecNumber>
    </recommendedName>
</protein>
<dbReference type="InterPro" id="IPR029063">
    <property type="entry name" value="SAM-dependent_MTases_sf"/>
</dbReference>
<keyword evidence="6" id="KW-0949">S-adenosyl-L-methionine</keyword>
<name>A0A8T4L5F9_9ARCH</name>
<reference evidence="10" key="1">
    <citation type="submission" date="2021-03" db="EMBL/GenBank/DDBJ databases">
        <authorList>
            <person name="Jaffe A."/>
        </authorList>
    </citation>
    <scope>NUCLEOTIDE SEQUENCE</scope>
    <source>
        <strain evidence="10">RIFCSPLOWO2_01_FULL_AR10_48_17</strain>
    </source>
</reference>
<evidence type="ECO:0000313" key="11">
    <source>
        <dbReference type="Proteomes" id="UP000675968"/>
    </source>
</evidence>
<evidence type="ECO:0000256" key="1">
    <source>
        <dbReference type="ARBA" id="ARBA00004496"/>
    </source>
</evidence>
<evidence type="ECO:0000256" key="8">
    <source>
        <dbReference type="ARBA" id="ARBA00029295"/>
    </source>
</evidence>
<dbReference type="GO" id="GO:0030091">
    <property type="term" value="P:protein repair"/>
    <property type="evidence" value="ECO:0007669"/>
    <property type="project" value="UniProtKB-UniRule"/>
</dbReference>
<comment type="function">
    <text evidence="7">Catalyzes the methyl esterification of L-isoaspartyl residues in peptides and proteins that result from spontaneous decomposition of normal L-aspartyl and L-asparaginyl residues. It plays a role in the repair and/or degradation of damaged proteins.</text>
</comment>
<accession>A0A8T4L5F9</accession>
<keyword evidence="3" id="KW-0963">Cytoplasm</keyword>
<dbReference type="NCBIfam" id="TIGR00080">
    <property type="entry name" value="pimt"/>
    <property type="match status" value="1"/>
</dbReference>
<dbReference type="Proteomes" id="UP000675968">
    <property type="component" value="Unassembled WGS sequence"/>
</dbReference>
<evidence type="ECO:0000256" key="9">
    <source>
        <dbReference type="NCBIfam" id="TIGR00080"/>
    </source>
</evidence>
<proteinExistence type="inferred from homology"/>
<organism evidence="10 11">
    <name type="scientific">Candidatus Iainarchaeum sp</name>
    <dbReference type="NCBI Taxonomy" id="3101447"/>
    <lineage>
        <taxon>Archaea</taxon>
        <taxon>Candidatus Iainarchaeota</taxon>
        <taxon>Candidatus Iainarchaeia</taxon>
        <taxon>Candidatus Iainarchaeales</taxon>
        <taxon>Candidatus Iainarchaeaceae</taxon>
        <taxon>Candidatus Iainarchaeum</taxon>
    </lineage>
</organism>
<comment type="subcellular location">
    <subcellularLocation>
        <location evidence="1">Cytoplasm</location>
    </subcellularLocation>
</comment>
<dbReference type="PANTHER" id="PTHR11579:SF0">
    <property type="entry name" value="PROTEIN-L-ISOASPARTATE(D-ASPARTATE) O-METHYLTRANSFERASE"/>
    <property type="match status" value="1"/>
</dbReference>
<evidence type="ECO:0000256" key="7">
    <source>
        <dbReference type="ARBA" id="ARBA00025330"/>
    </source>
</evidence>
<dbReference type="Pfam" id="PF01135">
    <property type="entry name" value="PCMT"/>
    <property type="match status" value="1"/>
</dbReference>
<dbReference type="GO" id="GO:0005737">
    <property type="term" value="C:cytoplasm"/>
    <property type="evidence" value="ECO:0007669"/>
    <property type="project" value="UniProtKB-SubCell"/>
</dbReference>
<dbReference type="PANTHER" id="PTHR11579">
    <property type="entry name" value="PROTEIN-L-ISOASPARTATE O-METHYLTRANSFERASE"/>
    <property type="match status" value="1"/>
</dbReference>
<evidence type="ECO:0000313" key="10">
    <source>
        <dbReference type="EMBL" id="MBS3061764.1"/>
    </source>
</evidence>
<dbReference type="Gene3D" id="3.40.50.150">
    <property type="entry name" value="Vaccinia Virus protein VP39"/>
    <property type="match status" value="1"/>
</dbReference>
<comment type="similarity">
    <text evidence="2">Belongs to the methyltransferase superfamily. L-isoaspartyl/D-aspartyl protein methyltransferase family.</text>
</comment>
<dbReference type="NCBIfam" id="NF001453">
    <property type="entry name" value="PRK00312.1"/>
    <property type="match status" value="1"/>
</dbReference>
<keyword evidence="4 10" id="KW-0489">Methyltransferase</keyword>
<evidence type="ECO:0000256" key="5">
    <source>
        <dbReference type="ARBA" id="ARBA00022679"/>
    </source>
</evidence>